<dbReference type="EC" id="2.1.1.64" evidence="2"/>
<dbReference type="RefSeq" id="WP_104541083.1">
    <property type="nucleotide sequence ID" value="NZ_JBJGBS010000006.1"/>
</dbReference>
<dbReference type="OrthoDB" id="9801609at2"/>
<dbReference type="EC" id="2.1.1.222" evidence="2"/>
<dbReference type="InterPro" id="IPR029063">
    <property type="entry name" value="SAM-dependent_MTases_sf"/>
</dbReference>
<dbReference type="Proteomes" id="UP001637990">
    <property type="component" value="Unassembled WGS sequence"/>
</dbReference>
<gene>
    <name evidence="2" type="ORF">ACI6Q5_02735</name>
    <name evidence="3" type="ORF">XcodCFBP4690_11565</name>
</gene>
<reference evidence="2 5" key="2">
    <citation type="submission" date="2024-11" db="EMBL/GenBank/DDBJ databases">
        <title>Genome sequencing of Xanthomonas codiaei.</title>
        <authorList>
            <person name="Studholme D.J."/>
        </authorList>
    </citation>
    <scope>NUCLEOTIDE SEQUENCE [LARGE SCALE GENOMIC DNA]</scope>
    <source>
        <strain evidence="2 5">NCPPB 4350</strain>
    </source>
</reference>
<keyword evidence="5" id="KW-1185">Reference proteome</keyword>
<accession>A0A2S7CQC6</accession>
<reference evidence="3 4" key="1">
    <citation type="submission" date="2016-08" db="EMBL/GenBank/DDBJ databases">
        <authorList>
            <person name="Seilhamer J.J."/>
        </authorList>
    </citation>
    <scope>NUCLEOTIDE SEQUENCE [LARGE SCALE GENOMIC DNA]</scope>
    <source>
        <strain evidence="3 4">CFBP4690</strain>
    </source>
</reference>
<feature type="domain" description="Methyltransferase type 11" evidence="1">
    <location>
        <begin position="46"/>
        <end position="138"/>
    </location>
</feature>
<dbReference type="EMBL" id="MDEC01000014">
    <property type="protein sequence ID" value="PPU63783.1"/>
    <property type="molecule type" value="Genomic_DNA"/>
</dbReference>
<keyword evidence="2" id="KW-0808">Transferase</keyword>
<dbReference type="CDD" id="cd02440">
    <property type="entry name" value="AdoMet_MTases"/>
    <property type="match status" value="1"/>
</dbReference>
<evidence type="ECO:0000313" key="4">
    <source>
        <dbReference type="Proteomes" id="UP000237872"/>
    </source>
</evidence>
<dbReference type="GO" id="GO:0032259">
    <property type="term" value="P:methylation"/>
    <property type="evidence" value="ECO:0007669"/>
    <property type="project" value="UniProtKB-KW"/>
</dbReference>
<dbReference type="Proteomes" id="UP000237872">
    <property type="component" value="Unassembled WGS sequence"/>
</dbReference>
<keyword evidence="2" id="KW-0489">Methyltransferase</keyword>
<dbReference type="AlphaFoldDB" id="A0A2S7CQC6"/>
<protein>
    <submittedName>
        <fullName evidence="2">Class I SAM-dependent methyltransferase</fullName>
        <ecNumber evidence="2">2.1.1.222</ecNumber>
        <ecNumber evidence="2">2.1.1.64</ecNumber>
    </submittedName>
</protein>
<evidence type="ECO:0000313" key="3">
    <source>
        <dbReference type="EMBL" id="PPU63783.1"/>
    </source>
</evidence>
<dbReference type="SUPFAM" id="SSF53335">
    <property type="entry name" value="S-adenosyl-L-methionine-dependent methyltransferases"/>
    <property type="match status" value="1"/>
</dbReference>
<evidence type="ECO:0000313" key="2">
    <source>
        <dbReference type="EMBL" id="MFO3703907.1"/>
    </source>
</evidence>
<evidence type="ECO:0000259" key="1">
    <source>
        <dbReference type="Pfam" id="PF08241"/>
    </source>
</evidence>
<comment type="caution">
    <text evidence="3">The sequence shown here is derived from an EMBL/GenBank/DDBJ whole genome shotgun (WGS) entry which is preliminary data.</text>
</comment>
<dbReference type="GO" id="GO:0061542">
    <property type="term" value="F:3-demethylubiquinol 3-O-methyltransferase activity"/>
    <property type="evidence" value="ECO:0007669"/>
    <property type="project" value="UniProtKB-EC"/>
</dbReference>
<dbReference type="EMBL" id="JBJGBS010000006">
    <property type="protein sequence ID" value="MFO3703907.1"/>
    <property type="molecule type" value="Genomic_DNA"/>
</dbReference>
<proteinExistence type="predicted"/>
<dbReference type="Pfam" id="PF08241">
    <property type="entry name" value="Methyltransf_11"/>
    <property type="match status" value="1"/>
</dbReference>
<sequence length="219" mass="24838">MKDYSLKSGERYHTLDHNLVGGDHLWRYRYAASRLPNGHAQLFGADVFCGSGYGSALVARETQASILAIDGSEESVAVARRKIHAPNIIWAAKLFPFDLPEQCFDFVMSMESLEHVKNHEALFWVLSKSLKRGGQLFISCPNESVMPYTGYKWHYRHFVPDEVRTLARENGLEEVAAFSTLCCGLKDGQSAIFYPHQMRNDQGLDIEVGDTMLFEFRKP</sequence>
<organism evidence="3 4">
    <name type="scientific">Xanthomonas codiaei</name>
    <dbReference type="NCBI Taxonomy" id="56463"/>
    <lineage>
        <taxon>Bacteria</taxon>
        <taxon>Pseudomonadati</taxon>
        <taxon>Pseudomonadota</taxon>
        <taxon>Gammaproteobacteria</taxon>
        <taxon>Lysobacterales</taxon>
        <taxon>Lysobacteraceae</taxon>
        <taxon>Xanthomonas</taxon>
    </lineage>
</organism>
<dbReference type="PANTHER" id="PTHR43861">
    <property type="entry name" value="TRANS-ACONITATE 2-METHYLTRANSFERASE-RELATED"/>
    <property type="match status" value="1"/>
</dbReference>
<dbReference type="InterPro" id="IPR013216">
    <property type="entry name" value="Methyltransf_11"/>
</dbReference>
<dbReference type="Gene3D" id="3.40.50.150">
    <property type="entry name" value="Vaccinia Virus protein VP39"/>
    <property type="match status" value="1"/>
</dbReference>
<dbReference type="GO" id="GO:0102208">
    <property type="term" value="F:2-polyprenyl-6-hydroxyphenol methylase activity"/>
    <property type="evidence" value="ECO:0007669"/>
    <property type="project" value="UniProtKB-EC"/>
</dbReference>
<name>A0A2S7CQC6_9XANT</name>
<evidence type="ECO:0000313" key="5">
    <source>
        <dbReference type="Proteomes" id="UP001637990"/>
    </source>
</evidence>